<dbReference type="Proteomes" id="UP000546642">
    <property type="component" value="Unassembled WGS sequence"/>
</dbReference>
<accession>A0A7W9YJF1</accession>
<dbReference type="RefSeq" id="WP_184075621.1">
    <property type="nucleotide sequence ID" value="NZ_JACHDS010000001.1"/>
</dbReference>
<dbReference type="AlphaFoldDB" id="A0A7W9YJF1"/>
<keyword evidence="2" id="KW-1185">Reference proteome</keyword>
<evidence type="ECO:0000313" key="1">
    <source>
        <dbReference type="EMBL" id="MBB6172301.1"/>
    </source>
</evidence>
<gene>
    <name evidence="1" type="ORF">HNR23_002361</name>
</gene>
<reference evidence="1 2" key="1">
    <citation type="submission" date="2020-08" db="EMBL/GenBank/DDBJ databases">
        <title>Sequencing the genomes of 1000 actinobacteria strains.</title>
        <authorList>
            <person name="Klenk H.-P."/>
        </authorList>
    </citation>
    <scope>NUCLEOTIDE SEQUENCE [LARGE SCALE GENOMIC DNA]</scope>
    <source>
        <strain evidence="1 2">DSM 46659</strain>
    </source>
</reference>
<organism evidence="1 2">
    <name type="scientific">Nocardiopsis mwathae</name>
    <dbReference type="NCBI Taxonomy" id="1472723"/>
    <lineage>
        <taxon>Bacteria</taxon>
        <taxon>Bacillati</taxon>
        <taxon>Actinomycetota</taxon>
        <taxon>Actinomycetes</taxon>
        <taxon>Streptosporangiales</taxon>
        <taxon>Nocardiopsidaceae</taxon>
        <taxon>Nocardiopsis</taxon>
    </lineage>
</organism>
<evidence type="ECO:0000313" key="2">
    <source>
        <dbReference type="Proteomes" id="UP000546642"/>
    </source>
</evidence>
<comment type="caution">
    <text evidence="1">The sequence shown here is derived from an EMBL/GenBank/DDBJ whole genome shotgun (WGS) entry which is preliminary data.</text>
</comment>
<name>A0A7W9YJF1_9ACTN</name>
<sequence>MAAIGRNDRDITGVTAFGARSVIADSRRPRTRRPPVLVAIAAVVSQLPSARATR</sequence>
<dbReference type="EMBL" id="JACHDS010000001">
    <property type="protein sequence ID" value="MBB6172301.1"/>
    <property type="molecule type" value="Genomic_DNA"/>
</dbReference>
<protein>
    <submittedName>
        <fullName evidence="1">Uncharacterized protein</fullName>
    </submittedName>
</protein>
<proteinExistence type="predicted"/>